<name>A0AAV4S1D7_9ARAC</name>
<dbReference type="AlphaFoldDB" id="A0AAV4S1D7"/>
<feature type="region of interest" description="Disordered" evidence="1">
    <location>
        <begin position="21"/>
        <end position="49"/>
    </location>
</feature>
<proteinExistence type="predicted"/>
<accession>A0AAV4S1D7</accession>
<dbReference type="EMBL" id="BPLQ01007054">
    <property type="protein sequence ID" value="GIY27442.1"/>
    <property type="molecule type" value="Genomic_DNA"/>
</dbReference>
<evidence type="ECO:0000313" key="2">
    <source>
        <dbReference type="EMBL" id="GIY27442.1"/>
    </source>
</evidence>
<reference evidence="2 3" key="1">
    <citation type="submission" date="2021-06" db="EMBL/GenBank/DDBJ databases">
        <title>Caerostris darwini draft genome.</title>
        <authorList>
            <person name="Kono N."/>
            <person name="Arakawa K."/>
        </authorList>
    </citation>
    <scope>NUCLEOTIDE SEQUENCE [LARGE SCALE GENOMIC DNA]</scope>
</reference>
<feature type="non-terminal residue" evidence="2">
    <location>
        <position position="49"/>
    </location>
</feature>
<gene>
    <name evidence="2" type="ORF">CDAR_537971</name>
</gene>
<comment type="caution">
    <text evidence="2">The sequence shown here is derived from an EMBL/GenBank/DDBJ whole genome shotgun (WGS) entry which is preliminary data.</text>
</comment>
<protein>
    <submittedName>
        <fullName evidence="2">Uncharacterized protein</fullName>
    </submittedName>
</protein>
<keyword evidence="3" id="KW-1185">Reference proteome</keyword>
<dbReference type="Proteomes" id="UP001054837">
    <property type="component" value="Unassembled WGS sequence"/>
</dbReference>
<feature type="compositionally biased region" description="Basic and acidic residues" evidence="1">
    <location>
        <begin position="40"/>
        <end position="49"/>
    </location>
</feature>
<sequence>MFEEAWEELTHEKSTIHVSKMHLGEQSENVTYIDLNPKQTQKEEEKQQQ</sequence>
<evidence type="ECO:0000256" key="1">
    <source>
        <dbReference type="SAM" id="MobiDB-lite"/>
    </source>
</evidence>
<organism evidence="2 3">
    <name type="scientific">Caerostris darwini</name>
    <dbReference type="NCBI Taxonomy" id="1538125"/>
    <lineage>
        <taxon>Eukaryota</taxon>
        <taxon>Metazoa</taxon>
        <taxon>Ecdysozoa</taxon>
        <taxon>Arthropoda</taxon>
        <taxon>Chelicerata</taxon>
        <taxon>Arachnida</taxon>
        <taxon>Araneae</taxon>
        <taxon>Araneomorphae</taxon>
        <taxon>Entelegynae</taxon>
        <taxon>Araneoidea</taxon>
        <taxon>Araneidae</taxon>
        <taxon>Caerostris</taxon>
    </lineage>
</organism>
<evidence type="ECO:0000313" key="3">
    <source>
        <dbReference type="Proteomes" id="UP001054837"/>
    </source>
</evidence>